<reference evidence="14" key="1">
    <citation type="submission" date="2020-05" db="EMBL/GenBank/DDBJ databases">
        <authorList>
            <person name="Chiriac C."/>
            <person name="Salcher M."/>
            <person name="Ghai R."/>
            <person name="Kavagutti S V."/>
        </authorList>
    </citation>
    <scope>NUCLEOTIDE SEQUENCE</scope>
</reference>
<dbReference type="PROSITE" id="PS51257">
    <property type="entry name" value="PROKAR_LIPOPROTEIN"/>
    <property type="match status" value="1"/>
</dbReference>
<proteinExistence type="predicted"/>
<evidence type="ECO:0000256" key="8">
    <source>
        <dbReference type="ARBA" id="ARBA00023139"/>
    </source>
</evidence>
<keyword evidence="3" id="KW-0808">Transferase</keyword>
<organism evidence="14">
    <name type="scientific">freshwater metagenome</name>
    <dbReference type="NCBI Taxonomy" id="449393"/>
    <lineage>
        <taxon>unclassified sequences</taxon>
        <taxon>metagenomes</taxon>
        <taxon>ecological metagenomes</taxon>
    </lineage>
</organism>
<keyword evidence="2" id="KW-1003">Cell membrane</keyword>
<dbReference type="Gene3D" id="2.40.440.10">
    <property type="entry name" value="L,D-transpeptidase catalytic domain-like"/>
    <property type="match status" value="1"/>
</dbReference>
<dbReference type="CDD" id="cd16913">
    <property type="entry name" value="YkuD_like"/>
    <property type="match status" value="1"/>
</dbReference>
<dbReference type="PROSITE" id="PS52029">
    <property type="entry name" value="LD_TPASE"/>
    <property type="match status" value="1"/>
</dbReference>
<evidence type="ECO:0000256" key="10">
    <source>
        <dbReference type="ARBA" id="ARBA00023315"/>
    </source>
</evidence>
<keyword evidence="7" id="KW-0472">Membrane</keyword>
<dbReference type="SUPFAM" id="SSF141523">
    <property type="entry name" value="L,D-transpeptidase catalytic domain-like"/>
    <property type="match status" value="1"/>
</dbReference>
<evidence type="ECO:0000256" key="7">
    <source>
        <dbReference type="ARBA" id="ARBA00023136"/>
    </source>
</evidence>
<dbReference type="InterPro" id="IPR041280">
    <property type="entry name" value="Big_10"/>
</dbReference>
<dbReference type="GO" id="GO:0071972">
    <property type="term" value="F:peptidoglycan L,D-transpeptidase activity"/>
    <property type="evidence" value="ECO:0007669"/>
    <property type="project" value="TreeGrafter"/>
</dbReference>
<dbReference type="UniPathway" id="UPA00219"/>
<dbReference type="Gene3D" id="2.60.40.3780">
    <property type="match status" value="1"/>
</dbReference>
<evidence type="ECO:0000259" key="13">
    <source>
        <dbReference type="PROSITE" id="PS52029"/>
    </source>
</evidence>
<gene>
    <name evidence="14" type="ORF">UFOPK2809_01085</name>
</gene>
<dbReference type="GO" id="GO:0005576">
    <property type="term" value="C:extracellular region"/>
    <property type="evidence" value="ECO:0007669"/>
    <property type="project" value="TreeGrafter"/>
</dbReference>
<dbReference type="GO" id="GO:0008360">
    <property type="term" value="P:regulation of cell shape"/>
    <property type="evidence" value="ECO:0007669"/>
    <property type="project" value="UniProtKB-KW"/>
</dbReference>
<dbReference type="PANTHER" id="PTHR30582:SF2">
    <property type="entry name" value="L,D-TRANSPEPTIDASE YCIB-RELATED"/>
    <property type="match status" value="1"/>
</dbReference>
<comment type="pathway">
    <text evidence="12">Glycan biosynthesis.</text>
</comment>
<sequence>MAKWPPLVFTGLFVLGLTACDTTPTLSLKTTPIPLDSRVLILAAPTAAKPVEVTQPIFVKAEHGRLAEVAVLGPAGPLAGQMSADGYTWVADATELAYDTTYRISAKAVDSRGVAKTVTDDFTTVSPEKFFTGSVSPLPDTAVGIGTPITVTFDKSVSDRAAVERALVITTPVPIEGAWAWLTDKVVEFRPRYYWPGDITATVSLNLTGVQAKPGIYGVGDSQSVVKFGPAMVTRVNAQSHQATVYRNGVKLRVIPITTGKAGFETRSGIKVILSKERTRTMDAATGGTDKKDPEYYRILVEYAMRVTYSGEFLHAAPWSAGSQGEANVSHGCIGMSTEDAKWLYDQTILGDLVEVVGTSVDQDLGNGLTIWNQSWDEWLAGSSAGAVMTKRRD</sequence>
<evidence type="ECO:0000256" key="5">
    <source>
        <dbReference type="ARBA" id="ARBA00022960"/>
    </source>
</evidence>
<dbReference type="Pfam" id="PF03734">
    <property type="entry name" value="YkuD"/>
    <property type="match status" value="1"/>
</dbReference>
<evidence type="ECO:0000256" key="9">
    <source>
        <dbReference type="ARBA" id="ARBA00023288"/>
    </source>
</evidence>
<keyword evidence="11" id="KW-0961">Cell wall biogenesis/degradation</keyword>
<protein>
    <submittedName>
        <fullName evidence="14">Unannotated protein</fullName>
    </submittedName>
</protein>
<evidence type="ECO:0000256" key="12">
    <source>
        <dbReference type="ARBA" id="ARBA00060592"/>
    </source>
</evidence>
<feature type="domain" description="L,D-TPase catalytic" evidence="13">
    <location>
        <begin position="232"/>
        <end position="357"/>
    </location>
</feature>
<dbReference type="InterPro" id="IPR050979">
    <property type="entry name" value="LD-transpeptidase"/>
</dbReference>
<keyword evidence="8" id="KW-0564">Palmitate</keyword>
<keyword evidence="6" id="KW-0573">Peptidoglycan synthesis</keyword>
<dbReference type="AlphaFoldDB" id="A0A6J6U565"/>
<dbReference type="EMBL" id="CAEZZA010000155">
    <property type="protein sequence ID" value="CAB4755061.1"/>
    <property type="molecule type" value="Genomic_DNA"/>
</dbReference>
<dbReference type="GO" id="GO:0071555">
    <property type="term" value="P:cell wall organization"/>
    <property type="evidence" value="ECO:0007669"/>
    <property type="project" value="UniProtKB-KW"/>
</dbReference>
<dbReference type="Gene3D" id="2.60.40.3710">
    <property type="match status" value="1"/>
</dbReference>
<dbReference type="Pfam" id="PF17964">
    <property type="entry name" value="Big_10"/>
    <property type="match status" value="1"/>
</dbReference>
<dbReference type="InterPro" id="IPR005490">
    <property type="entry name" value="LD_TPept_cat_dom"/>
</dbReference>
<dbReference type="PANTHER" id="PTHR30582">
    <property type="entry name" value="L,D-TRANSPEPTIDASE"/>
    <property type="match status" value="1"/>
</dbReference>
<dbReference type="GO" id="GO:0016746">
    <property type="term" value="F:acyltransferase activity"/>
    <property type="evidence" value="ECO:0007669"/>
    <property type="project" value="UniProtKB-KW"/>
</dbReference>
<evidence type="ECO:0000256" key="6">
    <source>
        <dbReference type="ARBA" id="ARBA00022984"/>
    </source>
</evidence>
<evidence type="ECO:0000256" key="3">
    <source>
        <dbReference type="ARBA" id="ARBA00022679"/>
    </source>
</evidence>
<comment type="pathway">
    <text evidence="1">Cell wall biogenesis; peptidoglycan biosynthesis.</text>
</comment>
<dbReference type="FunFam" id="2.40.440.10:FF:000005">
    <property type="entry name" value="L,D-transpeptidase 2"/>
    <property type="match status" value="1"/>
</dbReference>
<name>A0A6J6U565_9ZZZZ</name>
<evidence type="ECO:0000256" key="1">
    <source>
        <dbReference type="ARBA" id="ARBA00004752"/>
    </source>
</evidence>
<keyword evidence="4" id="KW-0732">Signal</keyword>
<dbReference type="InterPro" id="IPR038063">
    <property type="entry name" value="Transpep_catalytic_dom"/>
</dbReference>
<keyword evidence="9" id="KW-0449">Lipoprotein</keyword>
<evidence type="ECO:0000256" key="2">
    <source>
        <dbReference type="ARBA" id="ARBA00022475"/>
    </source>
</evidence>
<accession>A0A6J6U565</accession>
<dbReference type="GO" id="GO:0018104">
    <property type="term" value="P:peptidoglycan-protein cross-linking"/>
    <property type="evidence" value="ECO:0007669"/>
    <property type="project" value="TreeGrafter"/>
</dbReference>
<keyword evidence="10" id="KW-0012">Acyltransferase</keyword>
<evidence type="ECO:0000256" key="11">
    <source>
        <dbReference type="ARBA" id="ARBA00023316"/>
    </source>
</evidence>
<evidence type="ECO:0000313" key="14">
    <source>
        <dbReference type="EMBL" id="CAB4755061.1"/>
    </source>
</evidence>
<keyword evidence="5" id="KW-0133">Cell shape</keyword>
<evidence type="ECO:0000256" key="4">
    <source>
        <dbReference type="ARBA" id="ARBA00022729"/>
    </source>
</evidence>